<evidence type="ECO:0000256" key="7">
    <source>
        <dbReference type="ARBA" id="ARBA00022857"/>
    </source>
</evidence>
<dbReference type="InterPro" id="IPR013752">
    <property type="entry name" value="KPA_reductase"/>
</dbReference>
<keyword evidence="15" id="KW-1185">Reference proteome</keyword>
<proteinExistence type="inferred from homology"/>
<name>A0ABW3ZS45_9BACI</name>
<dbReference type="Gene3D" id="1.10.1040.10">
    <property type="entry name" value="N-(1-d-carboxylethyl)-l-norvaline Dehydrogenase, domain 2"/>
    <property type="match status" value="1"/>
</dbReference>
<keyword evidence="6 11" id="KW-0566">Pantothenate biosynthesis</keyword>
<sequence>MNIAIAGSGAMGCRFGSMLDESGNSVLLVDNWKEHIETINNRGLTIINESGTHNQKITACIPEEAGDKVDLLIVFTKAMHTESMVNRCQKLIGENTRVVTLQNGLGNIETLEKYVPRNRIIAGVTTFGTELLGPGEIQALGSGRVQIMQADREETKEIQEVAYIMNEAGMNVEISANVSVSIWNKVAFNCVLNTLCTLMRDTVSAVGSYSEINDVINEIIDEIILVAGEEEIYLNKDSIMNMITAVFDLKMSGNHLPSMHQDMVNRRKTEIDFLNGAIVKKADLYQISVPVNRFIVHLIKMMEEIRGN</sequence>
<evidence type="ECO:0000313" key="14">
    <source>
        <dbReference type="EMBL" id="MFD1360845.1"/>
    </source>
</evidence>
<dbReference type="Pfam" id="PF08546">
    <property type="entry name" value="ApbA_C"/>
    <property type="match status" value="1"/>
</dbReference>
<accession>A0ABW3ZS45</accession>
<dbReference type="PANTHER" id="PTHR43765:SF2">
    <property type="entry name" value="2-DEHYDROPANTOATE 2-REDUCTASE"/>
    <property type="match status" value="1"/>
</dbReference>
<gene>
    <name evidence="14" type="ORF">ACFQ4A_04025</name>
</gene>
<protein>
    <recommendedName>
        <fullName evidence="5 11">2-dehydropantoate 2-reductase</fullName>
        <ecNumber evidence="4 11">1.1.1.169</ecNumber>
    </recommendedName>
    <alternativeName>
        <fullName evidence="9 11">Ketopantoate reductase</fullName>
    </alternativeName>
</protein>
<evidence type="ECO:0000256" key="5">
    <source>
        <dbReference type="ARBA" id="ARBA00019465"/>
    </source>
</evidence>
<evidence type="ECO:0000256" key="8">
    <source>
        <dbReference type="ARBA" id="ARBA00023002"/>
    </source>
</evidence>
<evidence type="ECO:0000256" key="6">
    <source>
        <dbReference type="ARBA" id="ARBA00022655"/>
    </source>
</evidence>
<evidence type="ECO:0000259" key="12">
    <source>
        <dbReference type="Pfam" id="PF02558"/>
    </source>
</evidence>
<comment type="similarity">
    <text evidence="3 11">Belongs to the ketopantoate reductase family.</text>
</comment>
<evidence type="ECO:0000256" key="4">
    <source>
        <dbReference type="ARBA" id="ARBA00013014"/>
    </source>
</evidence>
<reference evidence="15" key="1">
    <citation type="journal article" date="2019" name="Int. J. Syst. Evol. Microbiol.">
        <title>The Global Catalogue of Microorganisms (GCM) 10K type strain sequencing project: providing services to taxonomists for standard genome sequencing and annotation.</title>
        <authorList>
            <consortium name="The Broad Institute Genomics Platform"/>
            <consortium name="The Broad Institute Genome Sequencing Center for Infectious Disease"/>
            <person name="Wu L."/>
            <person name="Ma J."/>
        </authorList>
    </citation>
    <scope>NUCLEOTIDE SEQUENCE [LARGE SCALE GENOMIC DNA]</scope>
    <source>
        <strain evidence="15">CCUG 54822</strain>
    </source>
</reference>
<keyword evidence="7 11" id="KW-0521">NADP</keyword>
<dbReference type="NCBIfam" id="TIGR00745">
    <property type="entry name" value="apbA_panE"/>
    <property type="match status" value="1"/>
</dbReference>
<dbReference type="Pfam" id="PF02558">
    <property type="entry name" value="ApbA"/>
    <property type="match status" value="1"/>
</dbReference>
<dbReference type="InterPro" id="IPR036291">
    <property type="entry name" value="NAD(P)-bd_dom_sf"/>
</dbReference>
<dbReference type="EMBL" id="JBHTNH010000003">
    <property type="protein sequence ID" value="MFD1360845.1"/>
    <property type="molecule type" value="Genomic_DNA"/>
</dbReference>
<dbReference type="InterPro" id="IPR008927">
    <property type="entry name" value="6-PGluconate_DH-like_C_sf"/>
</dbReference>
<evidence type="ECO:0000256" key="10">
    <source>
        <dbReference type="ARBA" id="ARBA00048793"/>
    </source>
</evidence>
<dbReference type="InterPro" id="IPR013332">
    <property type="entry name" value="KPR_N"/>
</dbReference>
<evidence type="ECO:0000259" key="13">
    <source>
        <dbReference type="Pfam" id="PF08546"/>
    </source>
</evidence>
<evidence type="ECO:0000256" key="11">
    <source>
        <dbReference type="RuleBase" id="RU362068"/>
    </source>
</evidence>
<dbReference type="Gene3D" id="3.40.50.720">
    <property type="entry name" value="NAD(P)-binding Rossmann-like Domain"/>
    <property type="match status" value="1"/>
</dbReference>
<dbReference type="EC" id="1.1.1.169" evidence="4 11"/>
<feature type="domain" description="Ketopantoate reductase C-terminal" evidence="13">
    <location>
        <begin position="179"/>
        <end position="303"/>
    </location>
</feature>
<dbReference type="InterPro" id="IPR003710">
    <property type="entry name" value="ApbA"/>
</dbReference>
<evidence type="ECO:0000256" key="1">
    <source>
        <dbReference type="ARBA" id="ARBA00002919"/>
    </source>
</evidence>
<keyword evidence="8 11" id="KW-0560">Oxidoreductase</keyword>
<dbReference type="InterPro" id="IPR013328">
    <property type="entry name" value="6PGD_dom2"/>
</dbReference>
<comment type="function">
    <text evidence="1 11">Catalyzes the NADPH-dependent reduction of ketopantoate into pantoic acid.</text>
</comment>
<dbReference type="SUPFAM" id="SSF51735">
    <property type="entry name" value="NAD(P)-binding Rossmann-fold domains"/>
    <property type="match status" value="1"/>
</dbReference>
<dbReference type="PANTHER" id="PTHR43765">
    <property type="entry name" value="2-DEHYDROPANTOATE 2-REDUCTASE-RELATED"/>
    <property type="match status" value="1"/>
</dbReference>
<evidence type="ECO:0000256" key="2">
    <source>
        <dbReference type="ARBA" id="ARBA00004994"/>
    </source>
</evidence>
<evidence type="ECO:0000256" key="3">
    <source>
        <dbReference type="ARBA" id="ARBA00007870"/>
    </source>
</evidence>
<dbReference type="SUPFAM" id="SSF48179">
    <property type="entry name" value="6-phosphogluconate dehydrogenase C-terminal domain-like"/>
    <property type="match status" value="1"/>
</dbReference>
<dbReference type="Proteomes" id="UP001597178">
    <property type="component" value="Unassembled WGS sequence"/>
</dbReference>
<dbReference type="RefSeq" id="WP_382397816.1">
    <property type="nucleotide sequence ID" value="NZ_JBHTNH010000003.1"/>
</dbReference>
<feature type="domain" description="Ketopantoate reductase N-terminal" evidence="12">
    <location>
        <begin position="3"/>
        <end position="149"/>
    </location>
</feature>
<evidence type="ECO:0000256" key="9">
    <source>
        <dbReference type="ARBA" id="ARBA00032024"/>
    </source>
</evidence>
<evidence type="ECO:0000313" key="15">
    <source>
        <dbReference type="Proteomes" id="UP001597178"/>
    </source>
</evidence>
<comment type="caution">
    <text evidence="14">The sequence shown here is derived from an EMBL/GenBank/DDBJ whole genome shotgun (WGS) entry which is preliminary data.</text>
</comment>
<comment type="catalytic activity">
    <reaction evidence="10 11">
        <text>(R)-pantoate + NADP(+) = 2-dehydropantoate + NADPH + H(+)</text>
        <dbReference type="Rhea" id="RHEA:16233"/>
        <dbReference type="ChEBI" id="CHEBI:11561"/>
        <dbReference type="ChEBI" id="CHEBI:15378"/>
        <dbReference type="ChEBI" id="CHEBI:15980"/>
        <dbReference type="ChEBI" id="CHEBI:57783"/>
        <dbReference type="ChEBI" id="CHEBI:58349"/>
        <dbReference type="EC" id="1.1.1.169"/>
    </reaction>
</comment>
<dbReference type="InterPro" id="IPR050838">
    <property type="entry name" value="Ketopantoate_reductase"/>
</dbReference>
<organism evidence="14 15">
    <name type="scientific">Lentibacillus salinarum</name>
    <dbReference type="NCBI Taxonomy" id="446820"/>
    <lineage>
        <taxon>Bacteria</taxon>
        <taxon>Bacillati</taxon>
        <taxon>Bacillota</taxon>
        <taxon>Bacilli</taxon>
        <taxon>Bacillales</taxon>
        <taxon>Bacillaceae</taxon>
        <taxon>Lentibacillus</taxon>
    </lineage>
</organism>
<comment type="pathway">
    <text evidence="2 11">Cofactor biosynthesis; (R)-pantothenate biosynthesis; (R)-pantoate from 3-methyl-2-oxobutanoate: step 2/2.</text>
</comment>